<dbReference type="PROSITE" id="PS00108">
    <property type="entry name" value="PROTEIN_KINASE_ST"/>
    <property type="match status" value="1"/>
</dbReference>
<evidence type="ECO:0000256" key="2">
    <source>
        <dbReference type="ARBA" id="ARBA00006485"/>
    </source>
</evidence>
<evidence type="ECO:0000259" key="15">
    <source>
        <dbReference type="PROSITE" id="PS50011"/>
    </source>
</evidence>
<feature type="region of interest" description="Disordered" evidence="14">
    <location>
        <begin position="675"/>
        <end position="718"/>
    </location>
</feature>
<keyword evidence="8" id="KW-0418">Kinase</keyword>
<dbReference type="InterPro" id="IPR050108">
    <property type="entry name" value="CDK"/>
</dbReference>
<feature type="compositionally biased region" description="Low complexity" evidence="14">
    <location>
        <begin position="565"/>
        <end position="578"/>
    </location>
</feature>
<evidence type="ECO:0000256" key="1">
    <source>
        <dbReference type="ARBA" id="ARBA00004123"/>
    </source>
</evidence>
<evidence type="ECO:0000256" key="3">
    <source>
        <dbReference type="ARBA" id="ARBA00012409"/>
    </source>
</evidence>
<feature type="compositionally biased region" description="Polar residues" evidence="14">
    <location>
        <begin position="484"/>
        <end position="499"/>
    </location>
</feature>
<keyword evidence="6" id="KW-0808">Transferase</keyword>
<keyword evidence="5" id="KW-0723">Serine/threonine-protein kinase</keyword>
<dbReference type="EC" id="2.7.11.22" evidence="4"/>
<dbReference type="SMART" id="SM00220">
    <property type="entry name" value="S_TKc"/>
    <property type="match status" value="1"/>
</dbReference>
<dbReference type="InterPro" id="IPR008271">
    <property type="entry name" value="Ser/Thr_kinase_AS"/>
</dbReference>
<dbReference type="EC" id="2.7.11.23" evidence="3"/>
<accession>A0AAN7WQF5</accession>
<dbReference type="PANTHER" id="PTHR24056">
    <property type="entry name" value="CELL DIVISION PROTEIN KINASE"/>
    <property type="match status" value="1"/>
</dbReference>
<evidence type="ECO:0000256" key="6">
    <source>
        <dbReference type="ARBA" id="ARBA00022679"/>
    </source>
</evidence>
<comment type="subcellular location">
    <subcellularLocation>
        <location evidence="1">Nucleus</location>
    </subcellularLocation>
</comment>
<feature type="region of interest" description="Disordered" evidence="14">
    <location>
        <begin position="407"/>
        <end position="428"/>
    </location>
</feature>
<protein>
    <recommendedName>
        <fullName evidence="11">Serine/threonine-protein kinase BUR1</fullName>
        <ecNumber evidence="4">2.7.11.22</ecNumber>
        <ecNumber evidence="3">2.7.11.23</ecNumber>
    </recommendedName>
    <alternativeName>
        <fullName evidence="12">Serine/threonine-protein kinase bur1</fullName>
    </alternativeName>
</protein>
<keyword evidence="7 13" id="KW-0547">Nucleotide-binding</keyword>
<feature type="compositionally biased region" description="Polar residues" evidence="14">
    <location>
        <begin position="690"/>
        <end position="700"/>
    </location>
</feature>
<evidence type="ECO:0000313" key="17">
    <source>
        <dbReference type="Proteomes" id="UP001306508"/>
    </source>
</evidence>
<evidence type="ECO:0000256" key="14">
    <source>
        <dbReference type="SAM" id="MobiDB-lite"/>
    </source>
</evidence>
<evidence type="ECO:0000256" key="7">
    <source>
        <dbReference type="ARBA" id="ARBA00022741"/>
    </source>
</evidence>
<keyword evidence="10" id="KW-0539">Nucleus</keyword>
<dbReference type="InterPro" id="IPR000719">
    <property type="entry name" value="Prot_kinase_dom"/>
</dbReference>
<evidence type="ECO:0000256" key="10">
    <source>
        <dbReference type="ARBA" id="ARBA00023242"/>
    </source>
</evidence>
<dbReference type="GO" id="GO:0004693">
    <property type="term" value="F:cyclin-dependent protein serine/threonine kinase activity"/>
    <property type="evidence" value="ECO:0007669"/>
    <property type="project" value="UniProtKB-EC"/>
</dbReference>
<proteinExistence type="inferred from homology"/>
<dbReference type="FunFam" id="3.30.200.20:FF:000477">
    <property type="entry name" value="Cyclin dependent kinase C, putative"/>
    <property type="match status" value="1"/>
</dbReference>
<sequence>MSQESTHPLNGSTISANGIRKYKIGKVKQTPTVQIDDKTGISFIQLKAREDEKIYGCTKFLNHYKEEEKLGQGTFGEVYKGIHLETQRQVAMKKIIINMEKDLFPITAQREITILKKLNHRNVIKLLEMVYDFPPLSNTQTHILSQNDPSSPKLSKNFYMILPYMVADLSGVLHNPRMNLQMSDIKNMMLQILEGLNYIHCSKFMHRDIKTANILIDHNGILKIADFGLARLYYGPPPNLKYPGGAGSGAKYTSVVVTRWYRAPELVLGDKYYTTAVDIWGVGCVFAEFFEKKPILQGTSDIDQGHVIFKLMGTPTEEDWRMAKYLPGKELLVTNYKSTLRERFGKYLDNTGLNFLEKLLALDPMKRYTTMAAKLDPFFKEEPLPSERLILPCEESHEADIKRYKEEMHQTMSQKAPTAPQGHIFEPIPNQETSIKNSAQRALLATPAKAPKKGQPLDSSSVKSQTPLTVPSAPSAESYKRYNSAKQINQQPTNGNYNRNLKKKSDFTFKSASRYNVFNNDTSVSSNPASRYQYKNEEQTVGYSNTQNNQNRYHQNQNYSRPTTNFNQYHNNYNNNSNTPIQIEKNSRYPQQDYRRYNKNIINRQLPKADNSVSLPRNTTSRQQSSQSSIGIQPPVTSRYQPTKSISNQVRSKENASLFNRVVANPIQELENVRKKSYQPRSYSFKYTKRGQNSNEQNVSEEAHEEHNDSDANLADFY</sequence>
<gene>
    <name evidence="16" type="ORF">RI543_000784</name>
</gene>
<dbReference type="Proteomes" id="UP001306508">
    <property type="component" value="Unassembled WGS sequence"/>
</dbReference>
<feature type="binding site" evidence="13">
    <location>
        <position position="93"/>
    </location>
    <ligand>
        <name>ATP</name>
        <dbReference type="ChEBI" id="CHEBI:30616"/>
    </ligand>
</feature>
<evidence type="ECO:0000256" key="5">
    <source>
        <dbReference type="ARBA" id="ARBA00022527"/>
    </source>
</evidence>
<dbReference type="GO" id="GO:0008353">
    <property type="term" value="F:RNA polymerase II CTD heptapeptide repeat kinase activity"/>
    <property type="evidence" value="ECO:0007669"/>
    <property type="project" value="UniProtKB-EC"/>
</dbReference>
<evidence type="ECO:0000256" key="8">
    <source>
        <dbReference type="ARBA" id="ARBA00022777"/>
    </source>
</evidence>
<dbReference type="GO" id="GO:0000307">
    <property type="term" value="C:cyclin-dependent protein kinase holoenzyme complex"/>
    <property type="evidence" value="ECO:0007669"/>
    <property type="project" value="UniProtKB-ARBA"/>
</dbReference>
<feature type="region of interest" description="Disordered" evidence="14">
    <location>
        <begin position="446"/>
        <end position="501"/>
    </location>
</feature>
<feature type="compositionally biased region" description="Polar residues" evidence="14">
    <location>
        <begin position="611"/>
        <end position="620"/>
    </location>
</feature>
<dbReference type="PROSITE" id="PS50011">
    <property type="entry name" value="PROTEIN_KINASE_DOM"/>
    <property type="match status" value="1"/>
</dbReference>
<dbReference type="InterPro" id="IPR017441">
    <property type="entry name" value="Protein_kinase_ATP_BS"/>
</dbReference>
<dbReference type="GO" id="GO:0009891">
    <property type="term" value="P:positive regulation of biosynthetic process"/>
    <property type="evidence" value="ECO:0007669"/>
    <property type="project" value="UniProtKB-ARBA"/>
</dbReference>
<keyword evidence="9 13" id="KW-0067">ATP-binding</keyword>
<dbReference type="Pfam" id="PF00069">
    <property type="entry name" value="Pkinase"/>
    <property type="match status" value="1"/>
</dbReference>
<dbReference type="FunFam" id="1.10.510.10:FF:000624">
    <property type="entry name" value="Mitogen-activated protein kinase"/>
    <property type="match status" value="1"/>
</dbReference>
<comment type="similarity">
    <text evidence="2">Belongs to the protein kinase superfamily. CMGC Ser/Thr protein kinase family. CDC2/CDKX subfamily.</text>
</comment>
<evidence type="ECO:0000256" key="9">
    <source>
        <dbReference type="ARBA" id="ARBA00022840"/>
    </source>
</evidence>
<dbReference type="InterPro" id="IPR011009">
    <property type="entry name" value="Kinase-like_dom_sf"/>
</dbReference>
<organism evidence="16 17">
    <name type="scientific">Arxiozyma heterogenica</name>
    <dbReference type="NCBI Taxonomy" id="278026"/>
    <lineage>
        <taxon>Eukaryota</taxon>
        <taxon>Fungi</taxon>
        <taxon>Dikarya</taxon>
        <taxon>Ascomycota</taxon>
        <taxon>Saccharomycotina</taxon>
        <taxon>Saccharomycetes</taxon>
        <taxon>Saccharomycetales</taxon>
        <taxon>Saccharomycetaceae</taxon>
        <taxon>Arxiozyma</taxon>
    </lineage>
</organism>
<dbReference type="GO" id="GO:0005634">
    <property type="term" value="C:nucleus"/>
    <property type="evidence" value="ECO:0007669"/>
    <property type="project" value="UniProtKB-SubCell"/>
</dbReference>
<evidence type="ECO:0000256" key="12">
    <source>
        <dbReference type="ARBA" id="ARBA00073250"/>
    </source>
</evidence>
<evidence type="ECO:0000313" key="16">
    <source>
        <dbReference type="EMBL" id="KAK5781602.1"/>
    </source>
</evidence>
<dbReference type="Gene3D" id="1.10.510.10">
    <property type="entry name" value="Transferase(Phosphotransferase) domain 1"/>
    <property type="match status" value="1"/>
</dbReference>
<feature type="compositionally biased region" description="Polar residues" evidence="14">
    <location>
        <begin position="457"/>
        <end position="469"/>
    </location>
</feature>
<feature type="region of interest" description="Disordered" evidence="14">
    <location>
        <begin position="601"/>
        <end position="652"/>
    </location>
</feature>
<dbReference type="GO" id="GO:0005524">
    <property type="term" value="F:ATP binding"/>
    <property type="evidence" value="ECO:0007669"/>
    <property type="project" value="UniProtKB-UniRule"/>
</dbReference>
<dbReference type="EMBL" id="JAWIZZ010000031">
    <property type="protein sequence ID" value="KAK5781602.1"/>
    <property type="molecule type" value="Genomic_DNA"/>
</dbReference>
<evidence type="ECO:0000256" key="13">
    <source>
        <dbReference type="PROSITE-ProRule" id="PRU10141"/>
    </source>
</evidence>
<dbReference type="AlphaFoldDB" id="A0AAN7WQF5"/>
<reference evidence="17" key="1">
    <citation type="submission" date="2023-07" db="EMBL/GenBank/DDBJ databases">
        <title>A draft genome of Kazachstania heterogenica Y-27499.</title>
        <authorList>
            <person name="Donic C."/>
            <person name="Kralova J.S."/>
            <person name="Fidel L."/>
            <person name="Ben-Dor S."/>
            <person name="Jung S."/>
        </authorList>
    </citation>
    <scope>NUCLEOTIDE SEQUENCE [LARGE SCALE GENOMIC DNA]</scope>
    <source>
        <strain evidence="17">Y27499</strain>
    </source>
</reference>
<dbReference type="SUPFAM" id="SSF56112">
    <property type="entry name" value="Protein kinase-like (PK-like)"/>
    <property type="match status" value="1"/>
</dbReference>
<comment type="caution">
    <text evidence="16">The sequence shown here is derived from an EMBL/GenBank/DDBJ whole genome shotgun (WGS) entry which is preliminary data.</text>
</comment>
<feature type="compositionally biased region" description="Low complexity" evidence="14">
    <location>
        <begin position="545"/>
        <end position="558"/>
    </location>
</feature>
<dbReference type="PANTHER" id="PTHR24056:SF233">
    <property type="entry name" value="CYCLIN-DEPENDENT KINASE 9"/>
    <property type="match status" value="1"/>
</dbReference>
<dbReference type="PROSITE" id="PS00107">
    <property type="entry name" value="PROTEIN_KINASE_ATP"/>
    <property type="match status" value="1"/>
</dbReference>
<dbReference type="Gene3D" id="3.30.200.20">
    <property type="entry name" value="Phosphorylase Kinase, domain 1"/>
    <property type="match status" value="1"/>
</dbReference>
<evidence type="ECO:0000256" key="4">
    <source>
        <dbReference type="ARBA" id="ARBA00012425"/>
    </source>
</evidence>
<name>A0AAN7WQF5_9SACH</name>
<evidence type="ECO:0000256" key="11">
    <source>
        <dbReference type="ARBA" id="ARBA00041018"/>
    </source>
</evidence>
<keyword evidence="17" id="KW-1185">Reference proteome</keyword>
<feature type="compositionally biased region" description="Basic and acidic residues" evidence="14">
    <location>
        <begin position="701"/>
        <end position="710"/>
    </location>
</feature>
<feature type="region of interest" description="Disordered" evidence="14">
    <location>
        <begin position="544"/>
        <end position="583"/>
    </location>
</feature>
<feature type="compositionally biased region" description="Polar residues" evidence="14">
    <location>
        <begin position="635"/>
        <end position="652"/>
    </location>
</feature>
<feature type="domain" description="Protein kinase" evidence="15">
    <location>
        <begin position="64"/>
        <end position="379"/>
    </location>
</feature>